<dbReference type="AlphaFoldDB" id="A0A1G1Z1G2"/>
<dbReference type="Gene3D" id="4.10.520.10">
    <property type="entry name" value="IHF-like DNA-binding proteins"/>
    <property type="match status" value="1"/>
</dbReference>
<evidence type="ECO:0000256" key="3">
    <source>
        <dbReference type="RuleBase" id="RU003939"/>
    </source>
</evidence>
<evidence type="ECO:0000256" key="2">
    <source>
        <dbReference type="ARBA" id="ARBA00023125"/>
    </source>
</evidence>
<comment type="caution">
    <text evidence="4">The sequence shown here is derived from an EMBL/GenBank/DDBJ whole genome shotgun (WGS) entry which is preliminary data.</text>
</comment>
<organism evidence="4 5">
    <name type="scientific">Candidatus Colwellbacteria bacterium RIFCSPHIGHO2_12_FULL_43_12</name>
    <dbReference type="NCBI Taxonomy" id="1797688"/>
    <lineage>
        <taxon>Bacteria</taxon>
        <taxon>Candidatus Colwelliibacteriota</taxon>
    </lineage>
</organism>
<sequence>MKKPDLVEAVMAAAGLQTKKQAEAAVDGLFDTITKSLSKGEEVAVAGFGVFKVMKRTARAGINPKTGEKIQIAAKIAPKFRAAKVLKEAVN</sequence>
<keyword evidence="1" id="KW-0226">DNA condensation</keyword>
<dbReference type="PRINTS" id="PR01727">
    <property type="entry name" value="DNABINDINGHU"/>
</dbReference>
<gene>
    <name evidence="4" type="ORF">A3E61_01425</name>
</gene>
<dbReference type="GO" id="GO:0030261">
    <property type="term" value="P:chromosome condensation"/>
    <property type="evidence" value="ECO:0007669"/>
    <property type="project" value="UniProtKB-KW"/>
</dbReference>
<evidence type="ECO:0000256" key="1">
    <source>
        <dbReference type="ARBA" id="ARBA00023067"/>
    </source>
</evidence>
<dbReference type="InterPro" id="IPR020816">
    <property type="entry name" value="Histone-like_DNA-bd_CS"/>
</dbReference>
<accession>A0A1G1Z1G2</accession>
<comment type="similarity">
    <text evidence="3">Belongs to the bacterial histone-like protein family.</text>
</comment>
<keyword evidence="2 4" id="KW-0238">DNA-binding</keyword>
<dbReference type="PANTHER" id="PTHR33175:SF3">
    <property type="entry name" value="DNA-BINDING PROTEIN HU-BETA"/>
    <property type="match status" value="1"/>
</dbReference>
<dbReference type="InterPro" id="IPR000119">
    <property type="entry name" value="Hist_DNA-bd"/>
</dbReference>
<proteinExistence type="inferred from homology"/>
<dbReference type="GO" id="GO:0030527">
    <property type="term" value="F:structural constituent of chromatin"/>
    <property type="evidence" value="ECO:0007669"/>
    <property type="project" value="InterPro"/>
</dbReference>
<evidence type="ECO:0000313" key="5">
    <source>
        <dbReference type="Proteomes" id="UP000178259"/>
    </source>
</evidence>
<dbReference type="PANTHER" id="PTHR33175">
    <property type="entry name" value="DNA-BINDING PROTEIN HU"/>
    <property type="match status" value="1"/>
</dbReference>
<name>A0A1G1Z1G2_9BACT</name>
<dbReference type="GO" id="GO:0005829">
    <property type="term" value="C:cytosol"/>
    <property type="evidence" value="ECO:0007669"/>
    <property type="project" value="TreeGrafter"/>
</dbReference>
<dbReference type="SMART" id="SM00411">
    <property type="entry name" value="BHL"/>
    <property type="match status" value="1"/>
</dbReference>
<dbReference type="Pfam" id="PF00216">
    <property type="entry name" value="Bac_DNA_binding"/>
    <property type="match status" value="1"/>
</dbReference>
<dbReference type="PROSITE" id="PS00045">
    <property type="entry name" value="HISTONE_LIKE"/>
    <property type="match status" value="1"/>
</dbReference>
<dbReference type="EMBL" id="MHIW01000032">
    <property type="protein sequence ID" value="OGY58279.1"/>
    <property type="molecule type" value="Genomic_DNA"/>
</dbReference>
<dbReference type="Proteomes" id="UP000178259">
    <property type="component" value="Unassembled WGS sequence"/>
</dbReference>
<reference evidence="4 5" key="1">
    <citation type="journal article" date="2016" name="Nat. Commun.">
        <title>Thousands of microbial genomes shed light on interconnected biogeochemical processes in an aquifer system.</title>
        <authorList>
            <person name="Anantharaman K."/>
            <person name="Brown C.T."/>
            <person name="Hug L.A."/>
            <person name="Sharon I."/>
            <person name="Castelle C.J."/>
            <person name="Probst A.J."/>
            <person name="Thomas B.C."/>
            <person name="Singh A."/>
            <person name="Wilkins M.J."/>
            <person name="Karaoz U."/>
            <person name="Brodie E.L."/>
            <person name="Williams K.H."/>
            <person name="Hubbard S.S."/>
            <person name="Banfield J.F."/>
        </authorList>
    </citation>
    <scope>NUCLEOTIDE SEQUENCE [LARGE SCALE GENOMIC DNA]</scope>
</reference>
<dbReference type="InterPro" id="IPR010992">
    <property type="entry name" value="IHF-like_DNA-bd_dom_sf"/>
</dbReference>
<dbReference type="SUPFAM" id="SSF47729">
    <property type="entry name" value="IHF-like DNA-binding proteins"/>
    <property type="match status" value="1"/>
</dbReference>
<evidence type="ECO:0000313" key="4">
    <source>
        <dbReference type="EMBL" id="OGY58279.1"/>
    </source>
</evidence>
<dbReference type="CDD" id="cd13831">
    <property type="entry name" value="HU"/>
    <property type="match status" value="1"/>
</dbReference>
<protein>
    <submittedName>
        <fullName evidence="4">DNA-binding protein HU</fullName>
    </submittedName>
</protein>
<dbReference type="GO" id="GO:0003677">
    <property type="term" value="F:DNA binding"/>
    <property type="evidence" value="ECO:0007669"/>
    <property type="project" value="UniProtKB-KW"/>
</dbReference>